<evidence type="ECO:0000313" key="4">
    <source>
        <dbReference type="Proteomes" id="UP001596189"/>
    </source>
</evidence>
<dbReference type="PANTHER" id="PTHR43317">
    <property type="entry name" value="THERMOSPERMINE SYNTHASE ACAULIS5"/>
    <property type="match status" value="1"/>
</dbReference>
<dbReference type="CDD" id="cd02440">
    <property type="entry name" value="AdoMet_MTases"/>
    <property type="match status" value="1"/>
</dbReference>
<evidence type="ECO:0000256" key="1">
    <source>
        <dbReference type="ARBA" id="ARBA00023115"/>
    </source>
</evidence>
<dbReference type="RefSeq" id="WP_345717061.1">
    <property type="nucleotide sequence ID" value="NZ_BAABFP010000005.1"/>
</dbReference>
<proteinExistence type="predicted"/>
<dbReference type="Proteomes" id="UP001596189">
    <property type="component" value="Unassembled WGS sequence"/>
</dbReference>
<dbReference type="SUPFAM" id="SSF53335">
    <property type="entry name" value="S-adenosyl-L-methionine-dependent methyltransferases"/>
    <property type="match status" value="1"/>
</dbReference>
<dbReference type="InterPro" id="IPR029063">
    <property type="entry name" value="SAM-dependent_MTases_sf"/>
</dbReference>
<keyword evidence="1" id="KW-0620">Polyamine biosynthesis</keyword>
<accession>A0ABW1JBB8</accession>
<feature type="region of interest" description="Disordered" evidence="2">
    <location>
        <begin position="1"/>
        <end position="20"/>
    </location>
</feature>
<dbReference type="PANTHER" id="PTHR43317:SF1">
    <property type="entry name" value="THERMOSPERMINE SYNTHASE ACAULIS5"/>
    <property type="match status" value="1"/>
</dbReference>
<protein>
    <submittedName>
        <fullName evidence="3">Spermidine synthase</fullName>
    </submittedName>
</protein>
<comment type="caution">
    <text evidence="3">The sequence shown here is derived from an EMBL/GenBank/DDBJ whole genome shotgun (WGS) entry which is preliminary data.</text>
</comment>
<evidence type="ECO:0000313" key="3">
    <source>
        <dbReference type="EMBL" id="MFC6006208.1"/>
    </source>
</evidence>
<name>A0ABW1JBB8_9ACTN</name>
<sequence>MSEADQPPSRPSVVQDPDDPLGYTMLVSGVPSSYVHLGDPTRLEFEYVRWAGDVIDVMAAEGEPVHTVHVGGAGCTLARYVAATRPRSRQIVLDDDPAVIELARQTFGYSRRSGFRLREGDGLEGLRPLESGHFDLVIRDAFAGDTTPAHLTTTEFVGQAARVLSADGLYVANIADRPGLGLVRREVATALTLFSQVALVGETQHLRGRRYGNVLLLASRRRLPIADLTRRVVSGPVPARVVPPSDVRQLASGADPITPP</sequence>
<evidence type="ECO:0000256" key="2">
    <source>
        <dbReference type="SAM" id="MobiDB-lite"/>
    </source>
</evidence>
<keyword evidence="4" id="KW-1185">Reference proteome</keyword>
<dbReference type="NCBIfam" id="NF037959">
    <property type="entry name" value="MFS_SpdSyn"/>
    <property type="match status" value="1"/>
</dbReference>
<gene>
    <name evidence="3" type="ORF">ACFQDO_03610</name>
</gene>
<organism evidence="3 4">
    <name type="scientific">Angustibacter luteus</name>
    <dbReference type="NCBI Taxonomy" id="658456"/>
    <lineage>
        <taxon>Bacteria</taxon>
        <taxon>Bacillati</taxon>
        <taxon>Actinomycetota</taxon>
        <taxon>Actinomycetes</taxon>
        <taxon>Kineosporiales</taxon>
        <taxon>Kineosporiaceae</taxon>
    </lineage>
</organism>
<dbReference type="EMBL" id="JBHSRD010000002">
    <property type="protein sequence ID" value="MFC6006208.1"/>
    <property type="molecule type" value="Genomic_DNA"/>
</dbReference>
<dbReference type="Gene3D" id="3.40.50.150">
    <property type="entry name" value="Vaccinia Virus protein VP39"/>
    <property type="match status" value="1"/>
</dbReference>
<reference evidence="4" key="1">
    <citation type="journal article" date="2019" name="Int. J. Syst. Evol. Microbiol.">
        <title>The Global Catalogue of Microorganisms (GCM) 10K type strain sequencing project: providing services to taxonomists for standard genome sequencing and annotation.</title>
        <authorList>
            <consortium name="The Broad Institute Genomics Platform"/>
            <consortium name="The Broad Institute Genome Sequencing Center for Infectious Disease"/>
            <person name="Wu L."/>
            <person name="Ma J."/>
        </authorList>
    </citation>
    <scope>NUCLEOTIDE SEQUENCE [LARGE SCALE GENOMIC DNA]</scope>
    <source>
        <strain evidence="4">KACC 14249</strain>
    </source>
</reference>